<dbReference type="EMBL" id="CWQY01000118">
    <property type="protein sequence ID" value="CSD50065.1"/>
    <property type="molecule type" value="Genomic_DNA"/>
</dbReference>
<name>A0A656AXW5_VIBCL</name>
<evidence type="ECO:0000313" key="1">
    <source>
        <dbReference type="EMBL" id="CSD50065.1"/>
    </source>
</evidence>
<organism evidence="1 2">
    <name type="scientific">Vibrio cholerae</name>
    <dbReference type="NCBI Taxonomy" id="666"/>
    <lineage>
        <taxon>Bacteria</taxon>
        <taxon>Pseudomonadati</taxon>
        <taxon>Pseudomonadota</taxon>
        <taxon>Gammaproteobacteria</taxon>
        <taxon>Vibrionales</taxon>
        <taxon>Vibrionaceae</taxon>
        <taxon>Vibrio</taxon>
    </lineage>
</organism>
<reference evidence="1 2" key="1">
    <citation type="submission" date="2015-07" db="EMBL/GenBank/DDBJ databases">
        <authorList>
            <consortium name="Pathogen Informatics"/>
        </authorList>
    </citation>
    <scope>NUCLEOTIDE SEQUENCE [LARGE SCALE GENOMIC DNA]</scope>
    <source>
        <strain evidence="1 2">A316</strain>
    </source>
</reference>
<protein>
    <submittedName>
        <fullName evidence="1">Uncharacterized protein</fullName>
    </submittedName>
</protein>
<gene>
    <name evidence="1" type="ORF">ERS013200_04291</name>
</gene>
<evidence type="ECO:0000313" key="2">
    <source>
        <dbReference type="Proteomes" id="UP000041770"/>
    </source>
</evidence>
<accession>A0A656AXW5</accession>
<sequence length="78" mass="8583">MSQRIVFALFQCQPRILGITLQNPTLFHAASDAMAEGVSERIQLIVSGCLDTMEALLAIVIFGIDTIEKQHVVVDIEI</sequence>
<proteinExistence type="predicted"/>
<dbReference type="AlphaFoldDB" id="A0A656AXW5"/>
<dbReference type="Proteomes" id="UP000041770">
    <property type="component" value="Unassembled WGS sequence"/>
</dbReference>